<dbReference type="SUPFAM" id="SSF56529">
    <property type="entry name" value="FAH"/>
    <property type="match status" value="1"/>
</dbReference>
<gene>
    <name evidence="4" type="ORF">ACFSAU_05985</name>
</gene>
<dbReference type="GO" id="GO:0044281">
    <property type="term" value="P:small molecule metabolic process"/>
    <property type="evidence" value="ECO:0007669"/>
    <property type="project" value="UniProtKB-ARBA"/>
</dbReference>
<dbReference type="InterPro" id="IPR051121">
    <property type="entry name" value="FAH"/>
</dbReference>
<dbReference type="EMBL" id="JBHUCZ010000002">
    <property type="protein sequence ID" value="MFD1567034.1"/>
    <property type="molecule type" value="Genomic_DNA"/>
</dbReference>
<dbReference type="GO" id="GO:0016787">
    <property type="term" value="F:hydrolase activity"/>
    <property type="evidence" value="ECO:0007669"/>
    <property type="project" value="UniProtKB-KW"/>
</dbReference>
<evidence type="ECO:0000313" key="5">
    <source>
        <dbReference type="Proteomes" id="UP001597139"/>
    </source>
</evidence>
<keyword evidence="4" id="KW-0378">Hydrolase</keyword>
<dbReference type="InterPro" id="IPR011234">
    <property type="entry name" value="Fumarylacetoacetase-like_C"/>
</dbReference>
<sequence length="291" mass="31041">MQYYRQDGDDASRLLAVDDASGTAAYDLTAVKPRLRTFRDLAAAANVAGTGVDALTADLVADEPTVERPDDAEAALPLVPEEVWAAGVTYEISEQAREEESGMADVYLDVYDAERPEIFFKATPSRTVGPGEAVGVRGDSDWNVPEPELGLVCYDGEIVGYTVGNDVSSRDIEGENPLYLPQAKVYDRCCAIGPCVVGADAVDDPHDLGMSMRIERDGETVYEDATSTAEMARTCEELAAAWRAHNAVPEMGVLLTGTSLVPEGEFTLTPGDEVTIEIAGIGELSNGVVEV</sequence>
<dbReference type="Proteomes" id="UP001597139">
    <property type="component" value="Unassembled WGS sequence"/>
</dbReference>
<comment type="similarity">
    <text evidence="1">Belongs to the FAH family.</text>
</comment>
<feature type="domain" description="Fumarylacetoacetase-like C-terminal" evidence="3">
    <location>
        <begin position="104"/>
        <end position="289"/>
    </location>
</feature>
<comment type="caution">
    <text evidence="4">The sequence shown here is derived from an EMBL/GenBank/DDBJ whole genome shotgun (WGS) entry which is preliminary data.</text>
</comment>
<dbReference type="GO" id="GO:0046872">
    <property type="term" value="F:metal ion binding"/>
    <property type="evidence" value="ECO:0007669"/>
    <property type="project" value="UniProtKB-KW"/>
</dbReference>
<evidence type="ECO:0000259" key="3">
    <source>
        <dbReference type="Pfam" id="PF01557"/>
    </source>
</evidence>
<protein>
    <submittedName>
        <fullName evidence="4">Fumarylacetoacetate hydrolase family protein</fullName>
    </submittedName>
</protein>
<reference evidence="4 5" key="1">
    <citation type="journal article" date="2019" name="Int. J. Syst. Evol. Microbiol.">
        <title>The Global Catalogue of Microorganisms (GCM) 10K type strain sequencing project: providing services to taxonomists for standard genome sequencing and annotation.</title>
        <authorList>
            <consortium name="The Broad Institute Genomics Platform"/>
            <consortium name="The Broad Institute Genome Sequencing Center for Infectious Disease"/>
            <person name="Wu L."/>
            <person name="Ma J."/>
        </authorList>
    </citation>
    <scope>NUCLEOTIDE SEQUENCE [LARGE SCALE GENOMIC DNA]</scope>
    <source>
        <strain evidence="4 5">CGMCC 1.12859</strain>
    </source>
</reference>
<dbReference type="AlphaFoldDB" id="A0ABD6BQY2"/>
<dbReference type="Pfam" id="PF01557">
    <property type="entry name" value="FAA_hydrolase"/>
    <property type="match status" value="1"/>
</dbReference>
<keyword evidence="2" id="KW-0479">Metal-binding</keyword>
<dbReference type="Gene3D" id="3.90.850.10">
    <property type="entry name" value="Fumarylacetoacetase-like, C-terminal domain"/>
    <property type="match status" value="1"/>
</dbReference>
<name>A0ABD6BQY2_9EURY</name>
<keyword evidence="5" id="KW-1185">Reference proteome</keyword>
<evidence type="ECO:0000256" key="2">
    <source>
        <dbReference type="ARBA" id="ARBA00022723"/>
    </source>
</evidence>
<dbReference type="PANTHER" id="PTHR42796">
    <property type="entry name" value="FUMARYLACETOACETATE HYDROLASE DOMAIN-CONTAINING PROTEIN 2A-RELATED"/>
    <property type="match status" value="1"/>
</dbReference>
<accession>A0ABD6BQY2</accession>
<evidence type="ECO:0000313" key="4">
    <source>
        <dbReference type="EMBL" id="MFD1567034.1"/>
    </source>
</evidence>
<organism evidence="4 5">
    <name type="scientific">Halolamina litorea</name>
    <dbReference type="NCBI Taxonomy" id="1515593"/>
    <lineage>
        <taxon>Archaea</taxon>
        <taxon>Methanobacteriati</taxon>
        <taxon>Methanobacteriota</taxon>
        <taxon>Stenosarchaea group</taxon>
        <taxon>Halobacteria</taxon>
        <taxon>Halobacteriales</taxon>
        <taxon>Haloferacaceae</taxon>
    </lineage>
</organism>
<proteinExistence type="inferred from homology"/>
<dbReference type="PANTHER" id="PTHR42796:SF7">
    <property type="entry name" value="2-DEHYDRO-3-DEOXY-D-ARABINONATE DEHYDRATASE"/>
    <property type="match status" value="1"/>
</dbReference>
<dbReference type="InterPro" id="IPR036663">
    <property type="entry name" value="Fumarylacetoacetase_C_sf"/>
</dbReference>
<dbReference type="RefSeq" id="WP_379821531.1">
    <property type="nucleotide sequence ID" value="NZ_JBHUCZ010000002.1"/>
</dbReference>
<evidence type="ECO:0000256" key="1">
    <source>
        <dbReference type="ARBA" id="ARBA00010211"/>
    </source>
</evidence>